<gene>
    <name evidence="4" type="ORF">C2E21_6764</name>
</gene>
<protein>
    <submittedName>
        <fullName evidence="4">Small EDRK-rich factor 2</fullName>
    </submittedName>
</protein>
<dbReference type="STRING" id="3076.A0A2P6TKG3"/>
<dbReference type="AlphaFoldDB" id="A0A2P6TKG3"/>
<comment type="similarity">
    <text evidence="1">Belongs to the SERF family.</text>
</comment>
<accession>A0A2P6TKG3</accession>
<evidence type="ECO:0000313" key="5">
    <source>
        <dbReference type="Proteomes" id="UP000239899"/>
    </source>
</evidence>
<dbReference type="EMBL" id="LHPG02000013">
    <property type="protein sequence ID" value="PRW44582.1"/>
    <property type="molecule type" value="Genomic_DNA"/>
</dbReference>
<feature type="compositionally biased region" description="Basic and acidic residues" evidence="2">
    <location>
        <begin position="1"/>
        <end position="13"/>
    </location>
</feature>
<dbReference type="InterPro" id="IPR007513">
    <property type="entry name" value="SERF-like_N"/>
</dbReference>
<feature type="domain" description="Small EDRK-rich factor-like N-terminal" evidence="3">
    <location>
        <begin position="1"/>
        <end position="39"/>
    </location>
</feature>
<keyword evidence="5" id="KW-1185">Reference proteome</keyword>
<reference evidence="4 5" key="1">
    <citation type="journal article" date="2018" name="Plant J.">
        <title>Genome sequences of Chlorella sorokiniana UTEX 1602 and Micractinium conductrix SAG 241.80: implications to maltose excretion by a green alga.</title>
        <authorList>
            <person name="Arriola M.B."/>
            <person name="Velmurugan N."/>
            <person name="Zhang Y."/>
            <person name="Plunkett M.H."/>
            <person name="Hondzo H."/>
            <person name="Barney B.M."/>
        </authorList>
    </citation>
    <scope>NUCLEOTIDE SEQUENCE [LARGE SCALE GENOMIC DNA]</scope>
    <source>
        <strain evidence="5">UTEX 1602</strain>
    </source>
</reference>
<evidence type="ECO:0000259" key="3">
    <source>
        <dbReference type="Pfam" id="PF04419"/>
    </source>
</evidence>
<evidence type="ECO:0000313" key="4">
    <source>
        <dbReference type="EMBL" id="PRW44582.1"/>
    </source>
</evidence>
<dbReference type="PANTHER" id="PTHR13596:SF0">
    <property type="entry name" value="SI:CH211-39K3.2-RELATED"/>
    <property type="match status" value="1"/>
</dbReference>
<sequence length="61" mass="6546">MTRGNQRDIDRARAQKRKEKAGAGKKGADDGLTPAQRKERDAKALQEKAAKKAAEAAKAGK</sequence>
<feature type="compositionally biased region" description="Basic and acidic residues" evidence="2">
    <location>
        <begin position="36"/>
        <end position="55"/>
    </location>
</feature>
<dbReference type="InterPro" id="IPR040211">
    <property type="entry name" value="SERF1/2-like"/>
</dbReference>
<dbReference type="Pfam" id="PF04419">
    <property type="entry name" value="SERF-like_N"/>
    <property type="match status" value="1"/>
</dbReference>
<dbReference type="Proteomes" id="UP000239899">
    <property type="component" value="Unassembled WGS sequence"/>
</dbReference>
<evidence type="ECO:0000256" key="2">
    <source>
        <dbReference type="SAM" id="MobiDB-lite"/>
    </source>
</evidence>
<dbReference type="PANTHER" id="PTHR13596">
    <property type="entry name" value="SMALL EDRK-RICH FACTOR 1"/>
    <property type="match status" value="1"/>
</dbReference>
<evidence type="ECO:0000256" key="1">
    <source>
        <dbReference type="ARBA" id="ARBA00007309"/>
    </source>
</evidence>
<feature type="compositionally biased region" description="Basic and acidic residues" evidence="2">
    <location>
        <begin position="20"/>
        <end position="29"/>
    </location>
</feature>
<comment type="caution">
    <text evidence="4">The sequence shown here is derived from an EMBL/GenBank/DDBJ whole genome shotgun (WGS) entry which is preliminary data.</text>
</comment>
<feature type="region of interest" description="Disordered" evidence="2">
    <location>
        <begin position="1"/>
        <end position="61"/>
    </location>
</feature>
<organism evidence="4 5">
    <name type="scientific">Chlorella sorokiniana</name>
    <name type="common">Freshwater green alga</name>
    <dbReference type="NCBI Taxonomy" id="3076"/>
    <lineage>
        <taxon>Eukaryota</taxon>
        <taxon>Viridiplantae</taxon>
        <taxon>Chlorophyta</taxon>
        <taxon>core chlorophytes</taxon>
        <taxon>Trebouxiophyceae</taxon>
        <taxon>Chlorellales</taxon>
        <taxon>Chlorellaceae</taxon>
        <taxon>Chlorella clade</taxon>
        <taxon>Chlorella</taxon>
    </lineage>
</organism>
<name>A0A2P6TKG3_CHLSO</name>
<proteinExistence type="inferred from homology"/>